<proteinExistence type="predicted"/>
<evidence type="ECO:0008006" key="4">
    <source>
        <dbReference type="Google" id="ProtNLM"/>
    </source>
</evidence>
<dbReference type="OrthoDB" id="2338662at2759"/>
<dbReference type="Proteomes" id="UP000054166">
    <property type="component" value="Unassembled WGS sequence"/>
</dbReference>
<dbReference type="InParanoid" id="A0A0C3GF92"/>
<evidence type="ECO:0000313" key="2">
    <source>
        <dbReference type="EMBL" id="KIM90354.1"/>
    </source>
</evidence>
<organism evidence="2 3">
    <name type="scientific">Piloderma croceum (strain F 1598)</name>
    <dbReference type="NCBI Taxonomy" id="765440"/>
    <lineage>
        <taxon>Eukaryota</taxon>
        <taxon>Fungi</taxon>
        <taxon>Dikarya</taxon>
        <taxon>Basidiomycota</taxon>
        <taxon>Agaricomycotina</taxon>
        <taxon>Agaricomycetes</taxon>
        <taxon>Agaricomycetidae</taxon>
        <taxon>Atheliales</taxon>
        <taxon>Atheliaceae</taxon>
        <taxon>Piloderma</taxon>
    </lineage>
</organism>
<sequence>MYWRLLWTPMQAMYRSTLVLALAVCTSAQTWCNKHYMANQSVVPPGGNFPTSSASSSPLLAFRCAPAIRPYLAEDATSPASIIVDAPVTYTQIAKAQPITLLSGDAGSLAVTVSANGKTLATGIVPLNASKYEIQFSLTSLTAQMDAYNISCVANYAQQTYTTSTALSYLPNPTNSSITKMDLRTGALVAKPADGSDGEYESVFPIGFYTSFDDYLVGNLSILDDLKAQGFTIVHPIPTFDNITQLDQVLDHMQQVGLYLMYDMRSTYMNATSVTEQVNRIKSRPNLLLWYTADEPDGTSDPLDATTTAYDLIHSLDGYHPVSLVLNCQDHQFTAYTAGTDIVMQDTYMIGNNATWSNEWNTSCTPDFGDCGCDNCKGEFEDISARMDSFKERLDVLGWDRTKAVWTVPQAFGNESYWPRFPTGNEWLVQSIIGINHHALGIISWEDPTPSDIKSAASSLAKSLPSMIPFILNADATFSNLTSNRIDVGLWTVGSQTLLLAANLNYDEAYLDLNNLPTGIDHTKVTRMFDGGAEVNGESITFQSTGTGAFLLSS</sequence>
<evidence type="ECO:0000256" key="1">
    <source>
        <dbReference type="SAM" id="SignalP"/>
    </source>
</evidence>
<keyword evidence="1" id="KW-0732">Signal</keyword>
<dbReference type="AlphaFoldDB" id="A0A0C3GF92"/>
<keyword evidence="3" id="KW-1185">Reference proteome</keyword>
<dbReference type="Gene3D" id="3.20.20.80">
    <property type="entry name" value="Glycosidases"/>
    <property type="match status" value="1"/>
</dbReference>
<dbReference type="EMBL" id="KN832973">
    <property type="protein sequence ID" value="KIM90354.1"/>
    <property type="molecule type" value="Genomic_DNA"/>
</dbReference>
<evidence type="ECO:0000313" key="3">
    <source>
        <dbReference type="Proteomes" id="UP000054166"/>
    </source>
</evidence>
<name>A0A0C3GF92_PILCF</name>
<dbReference type="HOGENOM" id="CLU_022442_1_0_1"/>
<feature type="chain" id="PRO_5002174548" description="Glycoside hydrolase family 2 protein" evidence="1">
    <location>
        <begin position="29"/>
        <end position="554"/>
    </location>
</feature>
<gene>
    <name evidence="2" type="ORF">PILCRDRAFT_812092</name>
</gene>
<reference evidence="2 3" key="1">
    <citation type="submission" date="2014-04" db="EMBL/GenBank/DDBJ databases">
        <authorList>
            <consortium name="DOE Joint Genome Institute"/>
            <person name="Kuo A."/>
            <person name="Tarkka M."/>
            <person name="Buscot F."/>
            <person name="Kohler A."/>
            <person name="Nagy L.G."/>
            <person name="Floudas D."/>
            <person name="Copeland A."/>
            <person name="Barry K.W."/>
            <person name="Cichocki N."/>
            <person name="Veneault-Fourrey C."/>
            <person name="LaButti K."/>
            <person name="Lindquist E.A."/>
            <person name="Lipzen A."/>
            <person name="Lundell T."/>
            <person name="Morin E."/>
            <person name="Murat C."/>
            <person name="Sun H."/>
            <person name="Tunlid A."/>
            <person name="Henrissat B."/>
            <person name="Grigoriev I.V."/>
            <person name="Hibbett D.S."/>
            <person name="Martin F."/>
            <person name="Nordberg H.P."/>
            <person name="Cantor M.N."/>
            <person name="Hua S.X."/>
        </authorList>
    </citation>
    <scope>NUCLEOTIDE SEQUENCE [LARGE SCALE GENOMIC DNA]</scope>
    <source>
        <strain evidence="2 3">F 1598</strain>
    </source>
</reference>
<accession>A0A0C3GF92</accession>
<dbReference type="InterPro" id="IPR017853">
    <property type="entry name" value="GH"/>
</dbReference>
<dbReference type="STRING" id="765440.A0A0C3GF92"/>
<protein>
    <recommendedName>
        <fullName evidence="4">Glycoside hydrolase family 2 protein</fullName>
    </recommendedName>
</protein>
<reference evidence="3" key="2">
    <citation type="submission" date="2015-01" db="EMBL/GenBank/DDBJ databases">
        <title>Evolutionary Origins and Diversification of the Mycorrhizal Mutualists.</title>
        <authorList>
            <consortium name="DOE Joint Genome Institute"/>
            <consortium name="Mycorrhizal Genomics Consortium"/>
            <person name="Kohler A."/>
            <person name="Kuo A."/>
            <person name="Nagy L.G."/>
            <person name="Floudas D."/>
            <person name="Copeland A."/>
            <person name="Barry K.W."/>
            <person name="Cichocki N."/>
            <person name="Veneault-Fourrey C."/>
            <person name="LaButti K."/>
            <person name="Lindquist E.A."/>
            <person name="Lipzen A."/>
            <person name="Lundell T."/>
            <person name="Morin E."/>
            <person name="Murat C."/>
            <person name="Riley R."/>
            <person name="Ohm R."/>
            <person name="Sun H."/>
            <person name="Tunlid A."/>
            <person name="Henrissat B."/>
            <person name="Grigoriev I.V."/>
            <person name="Hibbett D.S."/>
            <person name="Martin F."/>
        </authorList>
    </citation>
    <scope>NUCLEOTIDE SEQUENCE [LARGE SCALE GENOMIC DNA]</scope>
    <source>
        <strain evidence="3">F 1598</strain>
    </source>
</reference>
<dbReference type="SUPFAM" id="SSF51445">
    <property type="entry name" value="(Trans)glycosidases"/>
    <property type="match status" value="1"/>
</dbReference>
<feature type="signal peptide" evidence="1">
    <location>
        <begin position="1"/>
        <end position="28"/>
    </location>
</feature>